<protein>
    <submittedName>
        <fullName evidence="4">Multicopper oxidase domain-containing protein</fullName>
    </submittedName>
</protein>
<dbReference type="InterPro" id="IPR003961">
    <property type="entry name" value="FN3_dom"/>
</dbReference>
<dbReference type="GO" id="GO:0005507">
    <property type="term" value="F:copper ion binding"/>
    <property type="evidence" value="ECO:0007669"/>
    <property type="project" value="InterPro"/>
</dbReference>
<dbReference type="CDD" id="cd13844">
    <property type="entry name" value="CuRO_1_BOD_CotA_like"/>
    <property type="match status" value="1"/>
</dbReference>
<dbReference type="PROSITE" id="PS50853">
    <property type="entry name" value="FN3"/>
    <property type="match status" value="1"/>
</dbReference>
<dbReference type="InterPro" id="IPR045087">
    <property type="entry name" value="Cu-oxidase_fam"/>
</dbReference>
<feature type="domain" description="Fibronectin type-III" evidence="3">
    <location>
        <begin position="962"/>
        <end position="1069"/>
    </location>
</feature>
<dbReference type="InterPro" id="IPR036116">
    <property type="entry name" value="FN3_sf"/>
</dbReference>
<dbReference type="Proteomes" id="UP000709959">
    <property type="component" value="Unassembled WGS sequence"/>
</dbReference>
<dbReference type="InterPro" id="IPR011706">
    <property type="entry name" value="Cu-oxidase_C"/>
</dbReference>
<dbReference type="Gene3D" id="2.60.40.10">
    <property type="entry name" value="Immunoglobulins"/>
    <property type="match status" value="1"/>
</dbReference>
<evidence type="ECO:0000313" key="5">
    <source>
        <dbReference type="Proteomes" id="UP000709959"/>
    </source>
</evidence>
<sequence length="1281" mass="137060">MLKKFNRLLALAAALFMGAGASAEAPVGQETRRPVAPPTVSGDQDAIIERAVRRRTLAQARQAAAERAKPKREAYKAAKAAGKIPQATGVKQQLGVVAPPGIMNPLGTPDYMGGVIPNWTNTPIIRKFVDTLPGLTAANANNLGNYIPVAVPDTTTFPGSDYYDIGLVDFRQQLHSDLPPTRLRGYKDLNPNADGAAHYLGPLIIAERDRPVRVTFRNQLPLGTAGNLPLPVDTSLMGSGEAPGGTTYTQNRAELHLHGGLNPYISDGTPHQWITPAGDPTPNKKGVSFANVPDMVGPGKLFPNPTAGDGIGTYFYTNQQSSRLMFYHDHTFGLTRLNVYMGEAAGYLLVDDVEKKLINDGILPNNGGGVYNYGIPLIIQDKTFVPGPSALADTDPTWDINNWGGYGDLWYPHVYMPNQNPGDPSGANAMGRWDYGPWFWPPVPVADAVNSIPLAHGPKPGVNPGDPDYPGTPNPSLVIESFLDTPVINGTAYPTVTLEPKAYRFRVLNASNDRPFGMGFYYADPAAPTEVKMIPATPDEAAQGPMADGLPLWPTDGRDGGVVDFRTKGPDIIQIGNESGFLAEPVIIPSQPTTYNMNRRDIVVLSIANHGLFLMAAERADIIVDFSSVPSGSTLILYNDMLAPVPAFDVRFDYFTGAPDQTPTGGAPSTLPGFGPNTRTLMQVKIQGTAAAPFNVAALQAAFKSTATSRGAFAASQHPPIIPQTFYNSAMNTTVANDTYVAIQDNTLTYTKTENGQLTTTPLQPKALHELFELNYGRMNSSLAIELPFTNFNNQTTIPLGYSEPATEILKDGETQIWKLTHNGVDTHPVHFHLFDVQVINRVGWDGAVRFPEPNEIGWKETVKMNPLEDIIVAMRPLSPRLPFELGNSLRVIDPSKDPGSTIQITDLATGVPVNLGNLGNPIFVPNNVVDYGWEYVWHCHILAHEENDFMRPVVLKVATTIPGSPTDLVGVVNGPTRVDLSWTKNALPPNAPPADGVAIPVDETGFRVERSLAGANTFTTIGTTVPDQTNYTDFAAVEGTSYDYRVFSYNQKGDSAASALASGITPGAVVAPTGVTLDALPVTSVVKGTPVTFTALGSATGAATFQYRFYVNGVMVQDYSTTATYAMPGTQAVGVYTVTVDARTSAASAIVSATIPYTITPGPATGVQLLPNLPSPQASTKTITFKATGIGSTGYNYQFSVDGTVLQAYSTVQTFTVPAYIAATGGSHAIKVDGDKSGGGDARCLDHRQLSFIAPVPLAPFLCPSVKRVIVSVRPVTHRY</sequence>
<reference evidence="4 5" key="1">
    <citation type="submission" date="2020-10" db="EMBL/GenBank/DDBJ databases">
        <title>Connecting structure to function with the recovery of over 1000 high-quality activated sludge metagenome-assembled genomes encoding full-length rRNA genes using long-read sequencing.</title>
        <authorList>
            <person name="Singleton C.M."/>
            <person name="Petriglieri F."/>
            <person name="Kristensen J.M."/>
            <person name="Kirkegaard R.H."/>
            <person name="Michaelsen T.Y."/>
            <person name="Andersen M.H."/>
            <person name="Karst S.M."/>
            <person name="Dueholm M.S."/>
            <person name="Nielsen P.H."/>
            <person name="Albertsen M."/>
        </authorList>
    </citation>
    <scope>NUCLEOTIDE SEQUENCE [LARGE SCALE GENOMIC DNA]</scope>
    <source>
        <strain evidence="4">OdNE_18-Q3-R46-58_MAXAC.008</strain>
    </source>
</reference>
<accession>A0A936F2V1</accession>
<dbReference type="SUPFAM" id="SSF49265">
    <property type="entry name" value="Fibronectin type III"/>
    <property type="match status" value="1"/>
</dbReference>
<dbReference type="Pfam" id="PF07731">
    <property type="entry name" value="Cu-oxidase_2"/>
    <property type="match status" value="1"/>
</dbReference>
<feature type="region of interest" description="Disordered" evidence="1">
    <location>
        <begin position="26"/>
        <end position="45"/>
    </location>
</feature>
<evidence type="ECO:0000256" key="2">
    <source>
        <dbReference type="SAM" id="SignalP"/>
    </source>
</evidence>
<keyword evidence="2" id="KW-0732">Signal</keyword>
<dbReference type="SMART" id="SM00060">
    <property type="entry name" value="FN3"/>
    <property type="match status" value="1"/>
</dbReference>
<dbReference type="Gene3D" id="2.60.40.420">
    <property type="entry name" value="Cupredoxins - blue copper proteins"/>
    <property type="match status" value="3"/>
</dbReference>
<evidence type="ECO:0000313" key="4">
    <source>
        <dbReference type="EMBL" id="MBK8573119.1"/>
    </source>
</evidence>
<proteinExistence type="predicted"/>
<feature type="signal peptide" evidence="2">
    <location>
        <begin position="1"/>
        <end position="23"/>
    </location>
</feature>
<name>A0A936F2V1_9BACT</name>
<dbReference type="EMBL" id="JADKCH010000012">
    <property type="protein sequence ID" value="MBK8573119.1"/>
    <property type="molecule type" value="Genomic_DNA"/>
</dbReference>
<dbReference type="PANTHER" id="PTHR48267:SF1">
    <property type="entry name" value="BILIRUBIN OXIDASE"/>
    <property type="match status" value="1"/>
</dbReference>
<evidence type="ECO:0000259" key="3">
    <source>
        <dbReference type="PROSITE" id="PS50853"/>
    </source>
</evidence>
<gene>
    <name evidence="4" type="ORF">IPN91_10815</name>
</gene>
<dbReference type="GO" id="GO:0016491">
    <property type="term" value="F:oxidoreductase activity"/>
    <property type="evidence" value="ECO:0007669"/>
    <property type="project" value="InterPro"/>
</dbReference>
<dbReference type="SUPFAM" id="SSF49503">
    <property type="entry name" value="Cupredoxins"/>
    <property type="match status" value="3"/>
</dbReference>
<dbReference type="PANTHER" id="PTHR48267">
    <property type="entry name" value="CUPREDOXIN SUPERFAMILY PROTEIN"/>
    <property type="match status" value="1"/>
</dbReference>
<feature type="chain" id="PRO_5037367341" evidence="2">
    <location>
        <begin position="24"/>
        <end position="1281"/>
    </location>
</feature>
<dbReference type="InterPro" id="IPR013783">
    <property type="entry name" value="Ig-like_fold"/>
</dbReference>
<evidence type="ECO:0000256" key="1">
    <source>
        <dbReference type="SAM" id="MobiDB-lite"/>
    </source>
</evidence>
<comment type="caution">
    <text evidence="4">The sequence shown here is derived from an EMBL/GenBank/DDBJ whole genome shotgun (WGS) entry which is preliminary data.</text>
</comment>
<dbReference type="CDD" id="cd00063">
    <property type="entry name" value="FN3"/>
    <property type="match status" value="1"/>
</dbReference>
<organism evidence="4 5">
    <name type="scientific">Candidatus Geothrix odensensis</name>
    <dbReference type="NCBI Taxonomy" id="2954440"/>
    <lineage>
        <taxon>Bacteria</taxon>
        <taxon>Pseudomonadati</taxon>
        <taxon>Acidobacteriota</taxon>
        <taxon>Holophagae</taxon>
        <taxon>Holophagales</taxon>
        <taxon>Holophagaceae</taxon>
        <taxon>Geothrix</taxon>
    </lineage>
</organism>
<dbReference type="InterPro" id="IPR008972">
    <property type="entry name" value="Cupredoxin"/>
</dbReference>